<reference evidence="3" key="2">
    <citation type="submission" date="2019-01" db="UniProtKB">
        <authorList>
            <consortium name="EnsemblPlants"/>
        </authorList>
    </citation>
    <scope>IDENTIFICATION</scope>
    <source>
        <strain evidence="3">cv. Heinz 1706</strain>
    </source>
</reference>
<organism evidence="3">
    <name type="scientific">Solanum lycopersicum</name>
    <name type="common">Tomato</name>
    <name type="synonym">Lycopersicon esculentum</name>
    <dbReference type="NCBI Taxonomy" id="4081"/>
    <lineage>
        <taxon>Eukaryota</taxon>
        <taxon>Viridiplantae</taxon>
        <taxon>Streptophyta</taxon>
        <taxon>Embryophyta</taxon>
        <taxon>Tracheophyta</taxon>
        <taxon>Spermatophyta</taxon>
        <taxon>Magnoliopsida</taxon>
        <taxon>eudicotyledons</taxon>
        <taxon>Gunneridae</taxon>
        <taxon>Pentapetalae</taxon>
        <taxon>asterids</taxon>
        <taxon>lamiids</taxon>
        <taxon>Solanales</taxon>
        <taxon>Solanaceae</taxon>
        <taxon>Solanoideae</taxon>
        <taxon>Solaneae</taxon>
        <taxon>Solanum</taxon>
        <taxon>Solanum subgen. Lycopersicon</taxon>
    </lineage>
</organism>
<dbReference type="EnsemblPlants" id="Solyc02g032557.1.1">
    <property type="protein sequence ID" value="Solyc02g032557.1.1"/>
    <property type="gene ID" value="Solyc02g032557.1"/>
</dbReference>
<dbReference type="STRING" id="4081.A0A3Q7EWZ4"/>
<evidence type="ECO:0000313" key="4">
    <source>
        <dbReference type="Proteomes" id="UP000004994"/>
    </source>
</evidence>
<dbReference type="AlphaFoldDB" id="A0A3Q7EWZ4"/>
<dbReference type="Pfam" id="PF07727">
    <property type="entry name" value="RVT_2"/>
    <property type="match status" value="1"/>
</dbReference>
<dbReference type="SUPFAM" id="SSF56672">
    <property type="entry name" value="DNA/RNA polymerases"/>
    <property type="match status" value="1"/>
</dbReference>
<feature type="compositionally biased region" description="Polar residues" evidence="1">
    <location>
        <begin position="102"/>
        <end position="125"/>
    </location>
</feature>
<feature type="domain" description="Reverse transcriptase Ty1/copia-type" evidence="2">
    <location>
        <begin position="221"/>
        <end position="326"/>
    </location>
</feature>
<evidence type="ECO:0000256" key="1">
    <source>
        <dbReference type="SAM" id="MobiDB-lite"/>
    </source>
</evidence>
<evidence type="ECO:0000313" key="3">
    <source>
        <dbReference type="EnsemblPlants" id="Solyc02g032557.1.1"/>
    </source>
</evidence>
<dbReference type="PANTHER" id="PTHR34222">
    <property type="entry name" value="GAG_PRE-INTEGRS DOMAIN-CONTAINING PROTEIN"/>
    <property type="match status" value="1"/>
</dbReference>
<reference evidence="3" key="1">
    <citation type="journal article" date="2012" name="Nature">
        <title>The tomato genome sequence provides insights into fleshy fruit evolution.</title>
        <authorList>
            <consortium name="Tomato Genome Consortium"/>
        </authorList>
    </citation>
    <scope>NUCLEOTIDE SEQUENCE [LARGE SCALE GENOMIC DNA]</scope>
    <source>
        <strain evidence="3">cv. Heinz 1706</strain>
    </source>
</reference>
<accession>A0A3Q7EWZ4</accession>
<protein>
    <recommendedName>
        <fullName evidence="2">Reverse transcriptase Ty1/copia-type domain-containing protein</fullName>
    </recommendedName>
</protein>
<name>A0A3Q7EWZ4_SOLLC</name>
<evidence type="ECO:0000259" key="2">
    <source>
        <dbReference type="Pfam" id="PF07727"/>
    </source>
</evidence>
<proteinExistence type="predicted"/>
<feature type="region of interest" description="Disordered" evidence="1">
    <location>
        <begin position="92"/>
        <end position="125"/>
    </location>
</feature>
<dbReference type="InterPro" id="IPR013103">
    <property type="entry name" value="RVT_2"/>
</dbReference>
<sequence>MNGVLGANPMSHTGNYESVMYNRTSGNQKFTRNCHLYCEVCKIRGHNKDNCWKIVGYPPEFKYKKKKPSEGRSAAYNVSTKENTQNDVLHAGSGQSEFKYGSDTNVYSHGKNSGSMDQVQSKTSQVDANHFTQEQYNHIVQMLAQHSPQVKQNSMSATTANTAGMTNSMAMNVSHKPNWIVDTGATNHMASNLELLNKLSVNKLGYNRTVQLPNGDETQVTHTELKFKQSEYDQSMFIKKDESGMVIILVYVDDLLVTGDSLKIVKEIIEKLKQVFKMKDLGELRYFLGIEFARSDQGILMHQRKYTLELIPETGLGSSKPASTPMDTNVKLKTKQLDEYIRLGNSEKSNTNDPLVDQGA</sequence>
<dbReference type="InParanoid" id="A0A3Q7EWZ4"/>
<dbReference type="InterPro" id="IPR043502">
    <property type="entry name" value="DNA/RNA_pol_sf"/>
</dbReference>
<dbReference type="PANTHER" id="PTHR34222:SF97">
    <property type="entry name" value="CATALYTIC REGION, PUTATIVE-RELATED"/>
    <property type="match status" value="1"/>
</dbReference>
<keyword evidence="4" id="KW-1185">Reference proteome</keyword>
<dbReference type="Proteomes" id="UP000004994">
    <property type="component" value="Chromosome 2"/>
</dbReference>
<dbReference type="Gramene" id="Solyc02g032557.1.1">
    <property type="protein sequence ID" value="Solyc02g032557.1.1"/>
    <property type="gene ID" value="Solyc02g032557.1"/>
</dbReference>